<gene>
    <name evidence="4" type="ORF">CKY02_12065</name>
    <name evidence="3" type="ORF">GPY48_13185</name>
</gene>
<dbReference type="Proteomes" id="UP000250919">
    <property type="component" value="Unassembled WGS sequence"/>
</dbReference>
<dbReference type="AlphaFoldDB" id="A0A329X6F1"/>
<evidence type="ECO:0000313" key="3">
    <source>
        <dbReference type="EMBL" id="NDL04136.1"/>
    </source>
</evidence>
<dbReference type="GeneID" id="88806591"/>
<name>A0A329X6F1_9GAMM</name>
<dbReference type="EMBL" id="WSFC01000026">
    <property type="protein sequence ID" value="NDL04136.1"/>
    <property type="molecule type" value="Genomic_DNA"/>
</dbReference>
<dbReference type="RefSeq" id="WP_112895486.1">
    <property type="nucleotide sequence ID" value="NZ_CAWNYH010000018.1"/>
</dbReference>
<keyword evidence="2" id="KW-1133">Transmembrane helix</keyword>
<reference evidence="4 5" key="2">
    <citation type="journal article" date="2018" name="Int. J. Syst. Evol. Microbiol.">
        <title>Whole-genome-based revisit of Photorhabdus phylogeny: proposal for the elevation of most Photorhabdus subspecies to the species level and description of one novel species Photorhabdus bodei sp. nov., and one novel subspecies Photorhabdus laumondii subsp. clarkei subsp. nov.</title>
        <authorList>
            <person name="Machado R.A.R."/>
            <person name="Wuthrich D."/>
            <person name="Kuhnert P."/>
            <person name="Arce C.C.M."/>
            <person name="Thonen L."/>
            <person name="Ruiz C."/>
            <person name="Zhang X."/>
            <person name="Robert C.A.M."/>
            <person name="Karimi J."/>
            <person name="Kamali S."/>
            <person name="Ma J."/>
            <person name="Bruggmann R."/>
            <person name="Erb M."/>
        </authorList>
    </citation>
    <scope>NUCLEOTIDE SEQUENCE [LARGE SCALE GENOMIC DNA]</scope>
    <source>
        <strain evidence="4 5">LJ24-63</strain>
    </source>
</reference>
<keyword evidence="6" id="KW-1185">Reference proteome</keyword>
<keyword evidence="2" id="KW-0812">Transmembrane</keyword>
<reference evidence="3 6" key="3">
    <citation type="submission" date="2019-12" db="EMBL/GenBank/DDBJ databases">
        <title>Engineering Photorhabdus to improve their lethality against agricultural pests.</title>
        <authorList>
            <person name="Machado R.A.R."/>
        </authorList>
    </citation>
    <scope>NUCLEOTIDE SEQUENCE [LARGE SCALE GENOMIC DNA]</scope>
    <source>
        <strain evidence="3 6">M-CN4</strain>
    </source>
</reference>
<evidence type="ECO:0008006" key="7">
    <source>
        <dbReference type="Google" id="ProtNLM"/>
    </source>
</evidence>
<evidence type="ECO:0000313" key="5">
    <source>
        <dbReference type="Proteomes" id="UP000250919"/>
    </source>
</evidence>
<feature type="transmembrane region" description="Helical" evidence="2">
    <location>
        <begin position="145"/>
        <end position="165"/>
    </location>
</feature>
<evidence type="ECO:0000256" key="2">
    <source>
        <dbReference type="SAM" id="Phobius"/>
    </source>
</evidence>
<keyword evidence="2" id="KW-0472">Membrane</keyword>
<dbReference type="Gene3D" id="1.20.5.190">
    <property type="match status" value="1"/>
</dbReference>
<feature type="region of interest" description="Disordered" evidence="1">
    <location>
        <begin position="20"/>
        <end position="48"/>
    </location>
</feature>
<protein>
    <recommendedName>
        <fullName evidence="7">Hemolysin XhlA</fullName>
    </recommendedName>
</protein>
<proteinExistence type="predicted"/>
<sequence>MNNENSVIDGMQFSNGRWLASNISPSRHSHDNGSSLKPGSGDGGGGDMLEARVARLESDVEHIKASMSDMKADLKSVTGDVSSMKTDVAVIMQKLDGISSVLSKVPTDDKLNVKFEMINTKISEVKSEVTLQEAKTESKIKDARLHIILWILGLPSLAFALYHAYLLL</sequence>
<dbReference type="EMBL" id="NSCM01000018">
    <property type="protein sequence ID" value="RAX12171.1"/>
    <property type="molecule type" value="Genomic_DNA"/>
</dbReference>
<accession>A0A329X6F1</accession>
<organism evidence="4 5">
    <name type="scientific">Photorhabdus bodei</name>
    <dbReference type="NCBI Taxonomy" id="2029681"/>
    <lineage>
        <taxon>Bacteria</taxon>
        <taxon>Pseudomonadati</taxon>
        <taxon>Pseudomonadota</taxon>
        <taxon>Gammaproteobacteria</taxon>
        <taxon>Enterobacterales</taxon>
        <taxon>Morganellaceae</taxon>
        <taxon>Photorhabdus</taxon>
    </lineage>
</organism>
<evidence type="ECO:0000313" key="4">
    <source>
        <dbReference type="EMBL" id="RAX12171.1"/>
    </source>
</evidence>
<evidence type="ECO:0000313" key="6">
    <source>
        <dbReference type="Proteomes" id="UP000466619"/>
    </source>
</evidence>
<dbReference type="Proteomes" id="UP000466619">
    <property type="component" value="Unassembled WGS sequence"/>
</dbReference>
<evidence type="ECO:0000256" key="1">
    <source>
        <dbReference type="SAM" id="MobiDB-lite"/>
    </source>
</evidence>
<comment type="caution">
    <text evidence="4">The sequence shown here is derived from an EMBL/GenBank/DDBJ whole genome shotgun (WGS) entry which is preliminary data.</text>
</comment>
<reference evidence="4" key="1">
    <citation type="submission" date="2017-08" db="EMBL/GenBank/DDBJ databases">
        <authorList>
            <person name="de Groot N.N."/>
        </authorList>
    </citation>
    <scope>NUCLEOTIDE SEQUENCE</scope>
    <source>
        <strain evidence="4">LJ24-63</strain>
    </source>
</reference>